<accession>A0A8H5I0J0</accession>
<feature type="compositionally biased region" description="Pro residues" evidence="1">
    <location>
        <begin position="91"/>
        <end position="105"/>
    </location>
</feature>
<gene>
    <name evidence="2" type="ORF">D9757_001021</name>
</gene>
<dbReference type="Proteomes" id="UP000518752">
    <property type="component" value="Unassembled WGS sequence"/>
</dbReference>
<feature type="region of interest" description="Disordered" evidence="1">
    <location>
        <begin position="118"/>
        <end position="151"/>
    </location>
</feature>
<feature type="region of interest" description="Disordered" evidence="1">
    <location>
        <begin position="246"/>
        <end position="323"/>
    </location>
</feature>
<evidence type="ECO:0000313" key="2">
    <source>
        <dbReference type="EMBL" id="KAF5392788.1"/>
    </source>
</evidence>
<sequence length="475" mass="50684">MMVGAVAANPTVANSQMAEPSPRNGNGKFIYSNNMTLGLAIGSKSTWKDENQSQRVLRKAQSTADVLEKVLPTIPPWVLVDAIGINKPLPSADPSPTSPPSPIRPPLSATSRIAPWTFQSVPPPHSVSSQSPSSPSSSTHSHPLSAAHTRAASSSCEHLSKFVDVVRNGARSTKRLQGALRSISGKAKAKANTLPEPEFEIITPGSSWKALSAASRSLSSSDLPREKENVLMGMVPEKIVVVNKKERGERDREELWDDLDDGSVDDEVSTDGDGGDDSEDSVDVLSPIRGPIDPYAYVPPARRQRRQSQQQQRSPVYFRPRVGEKVRNESTHSLTVVVSPETQVTPVLSLDATKEGVSPLSIVTATSAAQMGEVKRLRPLPSPPTVTAAAPSRKTTTNALASSSSNIKHRPPGLVLTSPPVRSSSRSPMLLSASFTNVPLTSISASVSATTPTSTYRDRELPPVPPWSSSMSSPT</sequence>
<feature type="region of interest" description="Disordered" evidence="1">
    <location>
        <begin position="442"/>
        <end position="475"/>
    </location>
</feature>
<name>A0A8H5I0J0_9AGAR</name>
<comment type="caution">
    <text evidence="2">The sequence shown here is derived from an EMBL/GenBank/DDBJ whole genome shotgun (WGS) entry which is preliminary data.</text>
</comment>
<reference evidence="2 3" key="1">
    <citation type="journal article" date="2020" name="ISME J.">
        <title>Uncovering the hidden diversity of litter-decomposition mechanisms in mushroom-forming fungi.</title>
        <authorList>
            <person name="Floudas D."/>
            <person name="Bentzer J."/>
            <person name="Ahren D."/>
            <person name="Johansson T."/>
            <person name="Persson P."/>
            <person name="Tunlid A."/>
        </authorList>
    </citation>
    <scope>NUCLEOTIDE SEQUENCE [LARGE SCALE GENOMIC DNA]</scope>
    <source>
        <strain evidence="2 3">CBS 406.79</strain>
    </source>
</reference>
<organism evidence="2 3">
    <name type="scientific">Collybiopsis confluens</name>
    <dbReference type="NCBI Taxonomy" id="2823264"/>
    <lineage>
        <taxon>Eukaryota</taxon>
        <taxon>Fungi</taxon>
        <taxon>Dikarya</taxon>
        <taxon>Basidiomycota</taxon>
        <taxon>Agaricomycotina</taxon>
        <taxon>Agaricomycetes</taxon>
        <taxon>Agaricomycetidae</taxon>
        <taxon>Agaricales</taxon>
        <taxon>Marasmiineae</taxon>
        <taxon>Omphalotaceae</taxon>
        <taxon>Collybiopsis</taxon>
    </lineage>
</organism>
<dbReference type="AlphaFoldDB" id="A0A8H5I0J0"/>
<feature type="compositionally biased region" description="Low complexity" evidence="1">
    <location>
        <begin position="414"/>
        <end position="427"/>
    </location>
</feature>
<feature type="compositionally biased region" description="Low complexity" evidence="1">
    <location>
        <begin position="442"/>
        <end position="455"/>
    </location>
</feature>
<protein>
    <submittedName>
        <fullName evidence="2">Uncharacterized protein</fullName>
    </submittedName>
</protein>
<feature type="region of interest" description="Disordered" evidence="1">
    <location>
        <begin position="1"/>
        <end position="24"/>
    </location>
</feature>
<feature type="compositionally biased region" description="Acidic residues" evidence="1">
    <location>
        <begin position="254"/>
        <end position="282"/>
    </location>
</feature>
<feature type="region of interest" description="Disordered" evidence="1">
    <location>
        <begin position="402"/>
        <end position="427"/>
    </location>
</feature>
<dbReference type="EMBL" id="JAACJN010000004">
    <property type="protein sequence ID" value="KAF5392788.1"/>
    <property type="molecule type" value="Genomic_DNA"/>
</dbReference>
<feature type="region of interest" description="Disordered" evidence="1">
    <location>
        <begin position="90"/>
        <end position="109"/>
    </location>
</feature>
<proteinExistence type="predicted"/>
<dbReference type="OrthoDB" id="3070058at2759"/>
<evidence type="ECO:0000256" key="1">
    <source>
        <dbReference type="SAM" id="MobiDB-lite"/>
    </source>
</evidence>
<feature type="region of interest" description="Disordered" evidence="1">
    <location>
        <begin position="377"/>
        <end position="396"/>
    </location>
</feature>
<keyword evidence="3" id="KW-1185">Reference proteome</keyword>
<feature type="compositionally biased region" description="Low complexity" evidence="1">
    <location>
        <begin position="126"/>
        <end position="149"/>
    </location>
</feature>
<evidence type="ECO:0000313" key="3">
    <source>
        <dbReference type="Proteomes" id="UP000518752"/>
    </source>
</evidence>